<dbReference type="PANTHER" id="PTHR18964">
    <property type="entry name" value="ROK (REPRESSOR, ORF, KINASE) FAMILY"/>
    <property type="match status" value="1"/>
</dbReference>
<dbReference type="Pfam" id="PF00480">
    <property type="entry name" value="ROK"/>
    <property type="match status" value="1"/>
</dbReference>
<dbReference type="RefSeq" id="WP_077686089.1">
    <property type="nucleotide sequence ID" value="NZ_CP019606.1"/>
</dbReference>
<dbReference type="InterPro" id="IPR043129">
    <property type="entry name" value="ATPase_NBD"/>
</dbReference>
<proteinExistence type="inferred from homology"/>
<evidence type="ECO:0000256" key="1">
    <source>
        <dbReference type="ARBA" id="ARBA00006479"/>
    </source>
</evidence>
<evidence type="ECO:0008006" key="4">
    <source>
        <dbReference type="Google" id="ProtNLM"/>
    </source>
</evidence>
<gene>
    <name evidence="2" type="ORF">BW730_09885</name>
</gene>
<sequence length="305" mass="32567">MGVDVRIDRIQLLAVGLDGAELTRASSSVPARPTPREITEALGDTFATLRSSLDHELLGYGFAMPARRADLGITHEIWGWEQVPMGDAFRRIAGESPCGVLDLAEASCLANSRQPQLSGMSRMAHLQIGAGATMALAVEGRIDLDLPPRWGDVGHIPLGLSDRRCSCGRDGCSNAYLSIEALSSRVPHVSVEEGPNRISRLAMAIERAARAGDVDARNGIEEVALATSRLVVALVELNGLQAVTIGGYPLFLGEDYSRLVDELVETRLGCPSPVRHTGLGDDAALIGASLVGREIGLSDPYRLRR</sequence>
<dbReference type="PANTHER" id="PTHR18964:SF149">
    <property type="entry name" value="BIFUNCTIONAL UDP-N-ACETYLGLUCOSAMINE 2-EPIMERASE_N-ACETYLMANNOSAMINE KINASE"/>
    <property type="match status" value="1"/>
</dbReference>
<dbReference type="Proteomes" id="UP000188145">
    <property type="component" value="Chromosome"/>
</dbReference>
<dbReference type="KEGG" id="tes:BW730_09885"/>
<dbReference type="EMBL" id="CP019606">
    <property type="protein sequence ID" value="AQP47754.1"/>
    <property type="molecule type" value="Genomic_DNA"/>
</dbReference>
<dbReference type="OrthoDB" id="3189808at2"/>
<reference evidence="3" key="1">
    <citation type="submission" date="2017-02" db="EMBL/GenBank/DDBJ databases">
        <title>Tessaracoccus aquaemaris sp. nov., isolated from the intestine of a Korean rockfish, Sebastes schlegelii, in a marine aquaculture pond.</title>
        <authorList>
            <person name="Tak E.J."/>
            <person name="Bae J.-W."/>
        </authorList>
    </citation>
    <scope>NUCLEOTIDE SEQUENCE [LARGE SCALE GENOMIC DNA]</scope>
    <source>
        <strain evidence="3">NSG39</strain>
    </source>
</reference>
<dbReference type="SUPFAM" id="SSF53067">
    <property type="entry name" value="Actin-like ATPase domain"/>
    <property type="match status" value="1"/>
</dbReference>
<accession>A0A1Q2CNT4</accession>
<name>A0A1Q2CNT4_9ACTN</name>
<dbReference type="AlphaFoldDB" id="A0A1Q2CNT4"/>
<evidence type="ECO:0000313" key="2">
    <source>
        <dbReference type="EMBL" id="AQP47754.1"/>
    </source>
</evidence>
<evidence type="ECO:0000313" key="3">
    <source>
        <dbReference type="Proteomes" id="UP000188145"/>
    </source>
</evidence>
<dbReference type="InterPro" id="IPR000600">
    <property type="entry name" value="ROK"/>
</dbReference>
<dbReference type="Gene3D" id="3.30.420.40">
    <property type="match status" value="2"/>
</dbReference>
<protein>
    <recommendedName>
        <fullName evidence="4">ROK family protein</fullName>
    </recommendedName>
</protein>
<organism evidence="2 3">
    <name type="scientific">Tessaracoccus aquimaris</name>
    <dbReference type="NCBI Taxonomy" id="1332264"/>
    <lineage>
        <taxon>Bacteria</taxon>
        <taxon>Bacillati</taxon>
        <taxon>Actinomycetota</taxon>
        <taxon>Actinomycetes</taxon>
        <taxon>Propionibacteriales</taxon>
        <taxon>Propionibacteriaceae</taxon>
        <taxon>Tessaracoccus</taxon>
    </lineage>
</organism>
<dbReference type="STRING" id="1332264.BW730_09885"/>
<comment type="similarity">
    <text evidence="1">Belongs to the ROK (NagC/XylR) family.</text>
</comment>
<keyword evidence="3" id="KW-1185">Reference proteome</keyword>